<reference evidence="8 9" key="1">
    <citation type="journal article" date="2014" name="World J. Microbiol. Biotechnol.">
        <title>Biodiversity and physiological characteristics of Antarctic and Arctic lichens-associated bacteria.</title>
        <authorList>
            <person name="Lee Y.M."/>
            <person name="Kim E.H."/>
            <person name="Lee H.K."/>
            <person name="Hong S.G."/>
        </authorList>
    </citation>
    <scope>NUCLEOTIDE SEQUENCE [LARGE SCALE GENOMIC DNA]</scope>
    <source>
        <strain evidence="8 9">PAMC 26569</strain>
    </source>
</reference>
<comment type="catalytic activity">
    <reaction evidence="1">
        <text>5-hydroxy-2-oxo-4-ureido-2,5-dihydro-1H-imidazole-5-carboxylate + H(+) = (S)-allantoin + CO2</text>
        <dbReference type="Rhea" id="RHEA:26301"/>
        <dbReference type="ChEBI" id="CHEBI:15378"/>
        <dbReference type="ChEBI" id="CHEBI:15678"/>
        <dbReference type="ChEBI" id="CHEBI:16526"/>
        <dbReference type="ChEBI" id="CHEBI:58639"/>
        <dbReference type="EC" id="4.1.1.97"/>
    </reaction>
</comment>
<dbReference type="EMBL" id="CP053708">
    <property type="protein sequence ID" value="QKE90574.1"/>
    <property type="molecule type" value="Genomic_DNA"/>
</dbReference>
<dbReference type="Gene3D" id="1.10.3330.10">
    <property type="entry name" value="Oxo-4-hydroxy-4-carboxy-5-ureidoimidazoline decarboxylase"/>
    <property type="match status" value="1"/>
</dbReference>
<accession>A0A6M8HQ71</accession>
<dbReference type="Pfam" id="PF09349">
    <property type="entry name" value="OHCU_decarbox"/>
    <property type="match status" value="1"/>
</dbReference>
<dbReference type="NCBIfam" id="TIGR03164">
    <property type="entry name" value="UHCUDC"/>
    <property type="match status" value="1"/>
</dbReference>
<dbReference type="EC" id="4.1.1.97" evidence="3"/>
<keyword evidence="6 8" id="KW-0456">Lyase</keyword>
<keyword evidence="4" id="KW-0659">Purine metabolism</keyword>
<dbReference type="GO" id="GO:0019628">
    <property type="term" value="P:urate catabolic process"/>
    <property type="evidence" value="ECO:0007669"/>
    <property type="project" value="UniProtKB-UniPathway"/>
</dbReference>
<dbReference type="KEGG" id="lck:HN018_11485"/>
<dbReference type="GO" id="GO:0051997">
    <property type="term" value="F:2-oxo-4-hydroxy-4-carboxy-5-ureidoimidazoline decarboxylase activity"/>
    <property type="evidence" value="ECO:0007669"/>
    <property type="project" value="UniProtKB-EC"/>
</dbReference>
<dbReference type="SUPFAM" id="SSF158694">
    <property type="entry name" value="UraD-Like"/>
    <property type="match status" value="1"/>
</dbReference>
<evidence type="ECO:0000256" key="1">
    <source>
        <dbReference type="ARBA" id="ARBA00001163"/>
    </source>
</evidence>
<keyword evidence="5" id="KW-0210">Decarboxylase</keyword>
<evidence type="ECO:0000256" key="6">
    <source>
        <dbReference type="ARBA" id="ARBA00023239"/>
    </source>
</evidence>
<dbReference type="RefSeq" id="WP_171835520.1">
    <property type="nucleotide sequence ID" value="NZ_CP053708.1"/>
</dbReference>
<evidence type="ECO:0000256" key="4">
    <source>
        <dbReference type="ARBA" id="ARBA00022631"/>
    </source>
</evidence>
<organism evidence="8 9">
    <name type="scientific">Lichenicola cladoniae</name>
    <dbReference type="NCBI Taxonomy" id="1484109"/>
    <lineage>
        <taxon>Bacteria</taxon>
        <taxon>Pseudomonadati</taxon>
        <taxon>Pseudomonadota</taxon>
        <taxon>Alphaproteobacteria</taxon>
        <taxon>Acetobacterales</taxon>
        <taxon>Acetobacteraceae</taxon>
        <taxon>Lichenicola</taxon>
    </lineage>
</organism>
<dbReference type="UniPathway" id="UPA00394">
    <property type="reaction ID" value="UER00652"/>
</dbReference>
<evidence type="ECO:0000259" key="7">
    <source>
        <dbReference type="Pfam" id="PF09349"/>
    </source>
</evidence>
<evidence type="ECO:0000313" key="9">
    <source>
        <dbReference type="Proteomes" id="UP000500767"/>
    </source>
</evidence>
<keyword evidence="9" id="KW-1185">Reference proteome</keyword>
<dbReference type="InterPro" id="IPR036778">
    <property type="entry name" value="OHCU_decarboxylase_sf"/>
</dbReference>
<feature type="domain" description="Oxo-4-hydroxy-4-carboxy-5-ureidoimidazoline decarboxylase" evidence="7">
    <location>
        <begin position="13"/>
        <end position="167"/>
    </location>
</feature>
<evidence type="ECO:0000313" key="8">
    <source>
        <dbReference type="EMBL" id="QKE90574.1"/>
    </source>
</evidence>
<dbReference type="AlphaFoldDB" id="A0A6M8HQ71"/>
<evidence type="ECO:0000256" key="5">
    <source>
        <dbReference type="ARBA" id="ARBA00022793"/>
    </source>
</evidence>
<gene>
    <name evidence="8" type="primary">uraD</name>
    <name evidence="8" type="ORF">HN018_11485</name>
</gene>
<dbReference type="PANTHER" id="PTHR43466:SF1">
    <property type="entry name" value="2-OXO-4-HYDROXY-4-CARBOXY-5-UREIDOIMIDAZOLINE DECARBOXYLASE-RELATED"/>
    <property type="match status" value="1"/>
</dbReference>
<dbReference type="PANTHER" id="PTHR43466">
    <property type="entry name" value="2-OXO-4-HYDROXY-4-CARBOXY-5-UREIDOIMIDAZOLINE DECARBOXYLASE-RELATED"/>
    <property type="match status" value="1"/>
</dbReference>
<evidence type="ECO:0000256" key="3">
    <source>
        <dbReference type="ARBA" id="ARBA00012257"/>
    </source>
</evidence>
<name>A0A6M8HQ71_9PROT</name>
<dbReference type="InterPro" id="IPR018020">
    <property type="entry name" value="OHCU_decarboxylase"/>
</dbReference>
<proteinExistence type="predicted"/>
<evidence type="ECO:0000256" key="2">
    <source>
        <dbReference type="ARBA" id="ARBA00004754"/>
    </source>
</evidence>
<dbReference type="InterPro" id="IPR017580">
    <property type="entry name" value="OHCU_decarboxylase-1"/>
</dbReference>
<dbReference type="GO" id="GO:0000255">
    <property type="term" value="P:allantoin metabolic process"/>
    <property type="evidence" value="ECO:0007669"/>
    <property type="project" value="InterPro"/>
</dbReference>
<dbReference type="Proteomes" id="UP000500767">
    <property type="component" value="Chromosome"/>
</dbReference>
<sequence length="170" mass="18812">MTGDPLVTELDGADQDAFTGRLGALYEHSPWIAAAAWQRGPFTDRRSIHDAMQAVVLGTSLDRQFALIHAHPDLAGRLARSGTLENHSTGEQSGLGLDRLSDAEYERFDQFNTAYRARFGFPFIIAARAHTRESVLAAFVQRLGNSLEQERGTALNEIGKIAWFRLQDLA</sequence>
<dbReference type="GO" id="GO:0006144">
    <property type="term" value="P:purine nucleobase metabolic process"/>
    <property type="evidence" value="ECO:0007669"/>
    <property type="project" value="UniProtKB-KW"/>
</dbReference>
<protein>
    <recommendedName>
        <fullName evidence="3">2-oxo-4-hydroxy-4-carboxy-5-ureidoimidazoline decarboxylase</fullName>
        <ecNumber evidence="3">4.1.1.97</ecNumber>
    </recommendedName>
</protein>
<comment type="pathway">
    <text evidence="2">Purine metabolism; urate degradation; (S)-allantoin from urate: step 3/3.</text>
</comment>